<dbReference type="AlphaFoldDB" id="A0A841AAA1"/>
<evidence type="ECO:0000256" key="4">
    <source>
        <dbReference type="ARBA" id="ARBA00012438"/>
    </source>
</evidence>
<sequence>MSRARTSRPRTTQDSPDATGSPDATTTPVGRRSLRATMVVLLAATVALLCLGVGVVTHVSVSGHLRDQLDEQLGRAADRRMPPTNGDSGGVDLSDVDPGTVPDLSGAPAGPGAGEFELGALMLATDGSLQGSWRDAQGAIHELGTEDQEALAAAATDAVTSVNRDVSLTIGDYRVHADETGGVVVITGLPLATTTSTITRLDLTLLLAGVLATLVAGVAGSLIVRRALGPLEEVTAVARHIADMPLTGGDVALTARVRPEIARAGTEPGEVGRALNLLIDNVDEALEVRALSETRMRRFVADASHELRTPLTAIRGYAEMLRYTEELTPRGEQSVERMEAQAERMTALVEDMLLLARLDEEALAAAGVHGAMRTGATSGHDEVVELGEIVVDAVMDARVTAPGHSWRLEVGADEVPVRGDARQLTQVVVNLLANARKHTPDGTEVRVRLGTEQGTVEGAEKGAVTSTAVLEVIDDGPGIDPAIADHVFARFARADSARSGSDGTTGLGLSIVQAITEAHHGRIEVDSRPGRTAFTVRLPLAS</sequence>
<dbReference type="Proteomes" id="UP000588158">
    <property type="component" value="Unassembled WGS sequence"/>
</dbReference>
<dbReference type="CDD" id="cd00082">
    <property type="entry name" value="HisKA"/>
    <property type="match status" value="1"/>
</dbReference>
<dbReference type="Pfam" id="PF02518">
    <property type="entry name" value="HATPase_c"/>
    <property type="match status" value="1"/>
</dbReference>
<reference evidence="16 17" key="1">
    <citation type="submission" date="2020-08" db="EMBL/GenBank/DDBJ databases">
        <title>Sequencing the genomes of 1000 actinobacteria strains.</title>
        <authorList>
            <person name="Klenk H.-P."/>
        </authorList>
    </citation>
    <scope>NUCLEOTIDE SEQUENCE [LARGE SCALE GENOMIC DNA]</scope>
    <source>
        <strain evidence="16 17">DSM 28796</strain>
    </source>
</reference>
<evidence type="ECO:0000313" key="16">
    <source>
        <dbReference type="EMBL" id="MBB5832119.1"/>
    </source>
</evidence>
<dbReference type="InterPro" id="IPR005467">
    <property type="entry name" value="His_kinase_dom"/>
</dbReference>
<dbReference type="EC" id="2.7.13.3" evidence="4"/>
<evidence type="ECO:0000256" key="11">
    <source>
        <dbReference type="ARBA" id="ARBA00023136"/>
    </source>
</evidence>
<dbReference type="FunFam" id="3.30.565.10:FF:000006">
    <property type="entry name" value="Sensor histidine kinase WalK"/>
    <property type="match status" value="1"/>
</dbReference>
<comment type="caution">
    <text evidence="16">The sequence shown here is derived from an EMBL/GenBank/DDBJ whole genome shotgun (WGS) entry which is preliminary data.</text>
</comment>
<dbReference type="Gene3D" id="3.30.565.10">
    <property type="entry name" value="Histidine kinase-like ATPase, C-terminal domain"/>
    <property type="match status" value="1"/>
</dbReference>
<dbReference type="GO" id="GO:0005886">
    <property type="term" value="C:plasma membrane"/>
    <property type="evidence" value="ECO:0007669"/>
    <property type="project" value="UniProtKB-SubCell"/>
</dbReference>
<dbReference type="Gene3D" id="1.10.287.130">
    <property type="match status" value="1"/>
</dbReference>
<dbReference type="FunFam" id="1.10.287.130:FF:000001">
    <property type="entry name" value="Two-component sensor histidine kinase"/>
    <property type="match status" value="1"/>
</dbReference>
<evidence type="ECO:0000256" key="8">
    <source>
        <dbReference type="ARBA" id="ARBA00022777"/>
    </source>
</evidence>
<evidence type="ECO:0000256" key="5">
    <source>
        <dbReference type="ARBA" id="ARBA00022553"/>
    </source>
</evidence>
<dbReference type="InterPro" id="IPR036097">
    <property type="entry name" value="HisK_dim/P_sf"/>
</dbReference>
<feature type="domain" description="HAMP" evidence="15">
    <location>
        <begin position="225"/>
        <end position="287"/>
    </location>
</feature>
<dbReference type="InterPro" id="IPR050428">
    <property type="entry name" value="TCS_sensor_his_kinase"/>
</dbReference>
<dbReference type="PANTHER" id="PTHR45436">
    <property type="entry name" value="SENSOR HISTIDINE KINASE YKOH"/>
    <property type="match status" value="1"/>
</dbReference>
<comment type="cofactor">
    <cofactor evidence="2">
        <name>a divalent metal cation</name>
        <dbReference type="ChEBI" id="CHEBI:60240"/>
    </cofactor>
</comment>
<dbReference type="PROSITE" id="PS50109">
    <property type="entry name" value="HIS_KIN"/>
    <property type="match status" value="1"/>
</dbReference>
<evidence type="ECO:0000256" key="13">
    <source>
        <dbReference type="SAM" id="Phobius"/>
    </source>
</evidence>
<dbReference type="SUPFAM" id="SSF47384">
    <property type="entry name" value="Homodimeric domain of signal transducing histidine kinase"/>
    <property type="match status" value="1"/>
</dbReference>
<feature type="compositionally biased region" description="Polar residues" evidence="12">
    <location>
        <begin position="9"/>
        <end position="28"/>
    </location>
</feature>
<dbReference type="PANTHER" id="PTHR45436:SF5">
    <property type="entry name" value="SENSOR HISTIDINE KINASE TRCS"/>
    <property type="match status" value="1"/>
</dbReference>
<feature type="domain" description="Histidine kinase" evidence="14">
    <location>
        <begin position="302"/>
        <end position="542"/>
    </location>
</feature>
<dbReference type="InterPro" id="IPR036890">
    <property type="entry name" value="HATPase_C_sf"/>
</dbReference>
<evidence type="ECO:0000256" key="3">
    <source>
        <dbReference type="ARBA" id="ARBA00004236"/>
    </source>
</evidence>
<gene>
    <name evidence="16" type="ORF">HNR70_001932</name>
</gene>
<evidence type="ECO:0000313" key="17">
    <source>
        <dbReference type="Proteomes" id="UP000588158"/>
    </source>
</evidence>
<accession>A0A841AAA1</accession>
<dbReference type="RefSeq" id="WP_184325490.1">
    <property type="nucleotide sequence ID" value="NZ_JACHLZ010000001.1"/>
</dbReference>
<evidence type="ECO:0000256" key="2">
    <source>
        <dbReference type="ARBA" id="ARBA00001968"/>
    </source>
</evidence>
<dbReference type="InterPro" id="IPR003660">
    <property type="entry name" value="HAMP_dom"/>
</dbReference>
<dbReference type="Pfam" id="PF00512">
    <property type="entry name" value="HisKA"/>
    <property type="match status" value="1"/>
</dbReference>
<dbReference type="PRINTS" id="PR00344">
    <property type="entry name" value="BCTRLSENSOR"/>
</dbReference>
<keyword evidence="9 13" id="KW-1133">Transmembrane helix</keyword>
<evidence type="ECO:0000256" key="6">
    <source>
        <dbReference type="ARBA" id="ARBA00022679"/>
    </source>
</evidence>
<dbReference type="SMART" id="SM00387">
    <property type="entry name" value="HATPase_c"/>
    <property type="match status" value="1"/>
</dbReference>
<feature type="region of interest" description="Disordered" evidence="12">
    <location>
        <begin position="1"/>
        <end position="30"/>
    </location>
</feature>
<dbReference type="SUPFAM" id="SSF55874">
    <property type="entry name" value="ATPase domain of HSP90 chaperone/DNA topoisomerase II/histidine kinase"/>
    <property type="match status" value="1"/>
</dbReference>
<keyword evidence="11 13" id="KW-0472">Membrane</keyword>
<proteinExistence type="predicted"/>
<feature type="compositionally biased region" description="Low complexity" evidence="12">
    <location>
        <begin position="90"/>
        <end position="99"/>
    </location>
</feature>
<dbReference type="InterPro" id="IPR004358">
    <property type="entry name" value="Sig_transdc_His_kin-like_C"/>
</dbReference>
<organism evidence="16 17">
    <name type="scientific">Brachybacterium aquaticum</name>
    <dbReference type="NCBI Taxonomy" id="1432564"/>
    <lineage>
        <taxon>Bacteria</taxon>
        <taxon>Bacillati</taxon>
        <taxon>Actinomycetota</taxon>
        <taxon>Actinomycetes</taxon>
        <taxon>Micrococcales</taxon>
        <taxon>Dermabacteraceae</taxon>
        <taxon>Brachybacterium</taxon>
    </lineage>
</organism>
<dbReference type="InterPro" id="IPR003594">
    <property type="entry name" value="HATPase_dom"/>
</dbReference>
<dbReference type="InterPro" id="IPR003661">
    <property type="entry name" value="HisK_dim/P_dom"/>
</dbReference>
<evidence type="ECO:0000259" key="15">
    <source>
        <dbReference type="PROSITE" id="PS50885"/>
    </source>
</evidence>
<evidence type="ECO:0000256" key="12">
    <source>
        <dbReference type="SAM" id="MobiDB-lite"/>
    </source>
</evidence>
<evidence type="ECO:0000256" key="1">
    <source>
        <dbReference type="ARBA" id="ARBA00000085"/>
    </source>
</evidence>
<dbReference type="EMBL" id="JACHLZ010000001">
    <property type="protein sequence ID" value="MBB5832119.1"/>
    <property type="molecule type" value="Genomic_DNA"/>
</dbReference>
<comment type="catalytic activity">
    <reaction evidence="1">
        <text>ATP + protein L-histidine = ADP + protein N-phospho-L-histidine.</text>
        <dbReference type="EC" id="2.7.13.3"/>
    </reaction>
</comment>
<dbReference type="Gene3D" id="6.10.340.10">
    <property type="match status" value="1"/>
</dbReference>
<protein>
    <recommendedName>
        <fullName evidence="4">histidine kinase</fullName>
        <ecNumber evidence="4">2.7.13.3</ecNumber>
    </recommendedName>
</protein>
<name>A0A841AAA1_9MICO</name>
<evidence type="ECO:0000259" key="14">
    <source>
        <dbReference type="PROSITE" id="PS50109"/>
    </source>
</evidence>
<keyword evidence="10" id="KW-0902">Two-component regulatory system</keyword>
<dbReference type="PROSITE" id="PS50885">
    <property type="entry name" value="HAMP"/>
    <property type="match status" value="1"/>
</dbReference>
<keyword evidence="7 13" id="KW-0812">Transmembrane</keyword>
<keyword evidence="17" id="KW-1185">Reference proteome</keyword>
<feature type="region of interest" description="Disordered" evidence="12">
    <location>
        <begin position="75"/>
        <end position="110"/>
    </location>
</feature>
<feature type="transmembrane region" description="Helical" evidence="13">
    <location>
        <begin position="39"/>
        <end position="61"/>
    </location>
</feature>
<evidence type="ECO:0000256" key="10">
    <source>
        <dbReference type="ARBA" id="ARBA00023012"/>
    </source>
</evidence>
<dbReference type="GO" id="GO:0005509">
    <property type="term" value="F:calcium ion binding"/>
    <property type="evidence" value="ECO:0007669"/>
    <property type="project" value="UniProtKB-ARBA"/>
</dbReference>
<keyword evidence="5" id="KW-0597">Phosphoprotein</keyword>
<evidence type="ECO:0000256" key="7">
    <source>
        <dbReference type="ARBA" id="ARBA00022692"/>
    </source>
</evidence>
<keyword evidence="8 16" id="KW-0418">Kinase</keyword>
<keyword evidence="6 16" id="KW-0808">Transferase</keyword>
<evidence type="ECO:0000256" key="9">
    <source>
        <dbReference type="ARBA" id="ARBA00022989"/>
    </source>
</evidence>
<dbReference type="GO" id="GO:0000155">
    <property type="term" value="F:phosphorelay sensor kinase activity"/>
    <property type="evidence" value="ECO:0007669"/>
    <property type="project" value="InterPro"/>
</dbReference>
<dbReference type="SMART" id="SM00388">
    <property type="entry name" value="HisKA"/>
    <property type="match status" value="1"/>
</dbReference>
<comment type="subcellular location">
    <subcellularLocation>
        <location evidence="3">Cell membrane</location>
    </subcellularLocation>
</comment>